<feature type="region of interest" description="Disordered" evidence="6">
    <location>
        <begin position="50"/>
        <end position="79"/>
    </location>
</feature>
<feature type="transmembrane region" description="Helical" evidence="5">
    <location>
        <begin position="229"/>
        <end position="248"/>
    </location>
</feature>
<evidence type="ECO:0000256" key="6">
    <source>
        <dbReference type="SAM" id="MobiDB-lite"/>
    </source>
</evidence>
<sequence length="280" mass="31121">MSLILLVAFLTSTFSHLTSQIQHNASRMSVFQASLSVAILASTVGTYLGLLNPNPKPPQQPGDPDERHHHHHQKQAPPQQHADSIRWMLLTHKHTPKFVLLPLALLSLHLAALSYYHPHIPPSVLGHGAQNGLSASLTTWSASTLLPLSAIFLAGVPLRLGPYRSLGKNFTFHLTKPDQLKTTGIYSRVQHPSYTGVVVLVLSNVALLARLDGVLSCWVAPGWHEGLRAVQWVLGPVACCVFLLGVWTRVREEERMLRAEFGEKWERWHASTARFIPHVF</sequence>
<feature type="transmembrane region" description="Helical" evidence="5">
    <location>
        <begin position="29"/>
        <end position="50"/>
    </location>
</feature>
<feature type="transmembrane region" description="Helical" evidence="5">
    <location>
        <begin position="98"/>
        <end position="117"/>
    </location>
</feature>
<dbReference type="PANTHER" id="PTHR12714:SF9">
    <property type="entry name" value="PROTEIN-S-ISOPRENYLCYSTEINE O-METHYLTRANSFERASE"/>
    <property type="match status" value="1"/>
</dbReference>
<dbReference type="InterPro" id="IPR007269">
    <property type="entry name" value="ICMT_MeTrfase"/>
</dbReference>
<comment type="catalytic activity">
    <reaction evidence="5">
        <text>[protein]-C-terminal S-[(2E,6E)-farnesyl]-L-cysteine + S-adenosyl-L-methionine = [protein]-C-terminal S-[(2E,6E)-farnesyl]-L-cysteine methyl ester + S-adenosyl-L-homocysteine</text>
        <dbReference type="Rhea" id="RHEA:21672"/>
        <dbReference type="Rhea" id="RHEA-COMP:12125"/>
        <dbReference type="Rhea" id="RHEA-COMP:12126"/>
        <dbReference type="ChEBI" id="CHEBI:57856"/>
        <dbReference type="ChEBI" id="CHEBI:59789"/>
        <dbReference type="ChEBI" id="CHEBI:90510"/>
        <dbReference type="ChEBI" id="CHEBI:90511"/>
        <dbReference type="EC" id="2.1.1.100"/>
    </reaction>
</comment>
<dbReference type="RefSeq" id="XP_022475494.1">
    <property type="nucleotide sequence ID" value="XM_022617981.1"/>
</dbReference>
<keyword evidence="2 5" id="KW-0812">Transmembrane</keyword>
<feature type="signal peptide" evidence="7">
    <location>
        <begin position="1"/>
        <end position="15"/>
    </location>
</feature>
<feature type="chain" id="PRO_5012520448" description="Protein-S-isoprenylcysteine O-methyltransferase" evidence="7">
    <location>
        <begin position="16"/>
        <end position="280"/>
    </location>
</feature>
<reference evidence="8 9" key="1">
    <citation type="submission" date="2016-09" db="EMBL/GenBank/DDBJ databases">
        <authorList>
            <person name="Capua I."/>
            <person name="De Benedictis P."/>
            <person name="Joannis T."/>
            <person name="Lombin L.H."/>
            <person name="Cattoli G."/>
        </authorList>
    </citation>
    <scope>NUCLEOTIDE SEQUENCE [LARGE SCALE GENOMIC DNA]</scope>
    <source>
        <strain evidence="8 9">IMI 309357</strain>
    </source>
</reference>
<dbReference type="GO" id="GO:0004671">
    <property type="term" value="F:protein C-terminal S-isoprenylcysteine carboxyl O-methyltransferase activity"/>
    <property type="evidence" value="ECO:0007669"/>
    <property type="project" value="UniProtKB-EC"/>
</dbReference>
<dbReference type="EC" id="2.1.1.100" evidence="5"/>
<keyword evidence="5 8" id="KW-0489">Methyltransferase</keyword>
<dbReference type="OrthoDB" id="422086at2759"/>
<dbReference type="GO" id="GO:0032259">
    <property type="term" value="P:methylation"/>
    <property type="evidence" value="ECO:0007669"/>
    <property type="project" value="UniProtKB-KW"/>
</dbReference>
<evidence type="ECO:0000313" key="9">
    <source>
        <dbReference type="Proteomes" id="UP000176998"/>
    </source>
</evidence>
<proteinExistence type="inferred from homology"/>
<dbReference type="EMBL" id="MJBS01000047">
    <property type="protein sequence ID" value="OHE98344.1"/>
    <property type="molecule type" value="Genomic_DNA"/>
</dbReference>
<dbReference type="PANTHER" id="PTHR12714">
    <property type="entry name" value="PROTEIN-S ISOPRENYLCYSTEINE O-METHYLTRANSFERASE"/>
    <property type="match status" value="1"/>
</dbReference>
<evidence type="ECO:0000256" key="3">
    <source>
        <dbReference type="ARBA" id="ARBA00022989"/>
    </source>
</evidence>
<accession>A0A1G4BAB1</accession>
<evidence type="ECO:0000256" key="4">
    <source>
        <dbReference type="ARBA" id="ARBA00023136"/>
    </source>
</evidence>
<feature type="transmembrane region" description="Helical" evidence="5">
    <location>
        <begin position="137"/>
        <end position="158"/>
    </location>
</feature>
<keyword evidence="9" id="KW-1185">Reference proteome</keyword>
<gene>
    <name evidence="8" type="ORF">CORC01_06340</name>
</gene>
<evidence type="ECO:0000256" key="7">
    <source>
        <dbReference type="SAM" id="SignalP"/>
    </source>
</evidence>
<comment type="similarity">
    <text evidence="5">Belongs to the class VI-like SAM-binding methyltransferase superfamily. Isoprenylcysteine carboxyl methyltransferase family.</text>
</comment>
<feature type="transmembrane region" description="Helical" evidence="5">
    <location>
        <begin position="191"/>
        <end position="209"/>
    </location>
</feature>
<keyword evidence="8" id="KW-0808">Transferase</keyword>
<dbReference type="Pfam" id="PF04140">
    <property type="entry name" value="ICMT"/>
    <property type="match status" value="1"/>
</dbReference>
<dbReference type="Proteomes" id="UP000176998">
    <property type="component" value="Unassembled WGS sequence"/>
</dbReference>
<keyword evidence="3 5" id="KW-1133">Transmembrane helix</keyword>
<keyword evidence="5" id="KW-0256">Endoplasmic reticulum</keyword>
<keyword evidence="7" id="KW-0732">Signal</keyword>
<comment type="caution">
    <text evidence="8">The sequence shown here is derived from an EMBL/GenBank/DDBJ whole genome shotgun (WGS) entry which is preliminary data.</text>
</comment>
<comment type="subcellular location">
    <subcellularLocation>
        <location evidence="5">Endoplasmic reticulum membrane</location>
        <topology evidence="5">Multi-pass membrane protein</topology>
    </subcellularLocation>
    <subcellularLocation>
        <location evidence="1">Membrane</location>
        <topology evidence="1">Multi-pass membrane protein</topology>
    </subcellularLocation>
</comment>
<name>A0A1G4BAB1_9PEZI</name>
<protein>
    <recommendedName>
        <fullName evidence="5">Protein-S-isoprenylcysteine O-methyltransferase</fullName>
        <ecNumber evidence="5">2.1.1.100</ecNumber>
    </recommendedName>
</protein>
<dbReference type="AlphaFoldDB" id="A0A1G4BAB1"/>
<dbReference type="Gene3D" id="1.20.120.1630">
    <property type="match status" value="1"/>
</dbReference>
<keyword evidence="4 5" id="KW-0472">Membrane</keyword>
<dbReference type="GO" id="GO:0005789">
    <property type="term" value="C:endoplasmic reticulum membrane"/>
    <property type="evidence" value="ECO:0007669"/>
    <property type="project" value="UniProtKB-SubCell"/>
</dbReference>
<evidence type="ECO:0000256" key="5">
    <source>
        <dbReference type="RuleBase" id="RU362022"/>
    </source>
</evidence>
<evidence type="ECO:0000256" key="1">
    <source>
        <dbReference type="ARBA" id="ARBA00004141"/>
    </source>
</evidence>
<keyword evidence="5" id="KW-0949">S-adenosyl-L-methionine</keyword>
<evidence type="ECO:0000313" key="8">
    <source>
        <dbReference type="EMBL" id="OHE98344.1"/>
    </source>
</evidence>
<organism evidence="8 9">
    <name type="scientific">Colletotrichum orchidophilum</name>
    <dbReference type="NCBI Taxonomy" id="1209926"/>
    <lineage>
        <taxon>Eukaryota</taxon>
        <taxon>Fungi</taxon>
        <taxon>Dikarya</taxon>
        <taxon>Ascomycota</taxon>
        <taxon>Pezizomycotina</taxon>
        <taxon>Sordariomycetes</taxon>
        <taxon>Hypocreomycetidae</taxon>
        <taxon>Glomerellales</taxon>
        <taxon>Glomerellaceae</taxon>
        <taxon>Colletotrichum</taxon>
    </lineage>
</organism>
<dbReference type="GeneID" id="34559491"/>
<dbReference type="STRING" id="1209926.A0A1G4BAB1"/>
<evidence type="ECO:0000256" key="2">
    <source>
        <dbReference type="ARBA" id="ARBA00022692"/>
    </source>
</evidence>